<reference evidence="1 2" key="1">
    <citation type="submission" date="2022-03" db="EMBL/GenBank/DDBJ databases">
        <title>Novel taxa within the pig intestine.</title>
        <authorList>
            <person name="Wylensek D."/>
            <person name="Bishof K."/>
            <person name="Afrizal A."/>
            <person name="Clavel T."/>
        </authorList>
    </citation>
    <scope>NUCLEOTIDE SEQUENCE [LARGE SCALE GENOMIC DNA]</scope>
    <source>
        <strain evidence="1 2">CLA-KB-P133</strain>
    </source>
</reference>
<keyword evidence="2" id="KW-1185">Reference proteome</keyword>
<dbReference type="Proteomes" id="UP001286174">
    <property type="component" value="Unassembled WGS sequence"/>
</dbReference>
<dbReference type="SUPFAM" id="SSF46785">
    <property type="entry name" value="Winged helix' DNA-binding domain"/>
    <property type="match status" value="1"/>
</dbReference>
<gene>
    <name evidence="1" type="ORF">MOZ60_06265</name>
</gene>
<dbReference type="Gene3D" id="1.10.10.10">
    <property type="entry name" value="Winged helix-like DNA-binding domain superfamily/Winged helix DNA-binding domain"/>
    <property type="match status" value="1"/>
</dbReference>
<dbReference type="Gene3D" id="3.30.565.60">
    <property type="match status" value="1"/>
</dbReference>
<sequence length="282" mass="32503">MEEKIFDQLGYANQNLSFTVLEKKLKETVGIRKLTVDILKVLGLYSDEEGYNNAAGLLADHNRFSGIEIVRYGKQTNIVKEQVSAAGVSMLSQYEQALMMYQRYYQEEVIEKILREKRELVPETAFQKAVLYAITHHDWRDQSNIQIAMYDNCINIAFTGSSSFSYHPVLTSVLFHMHAIDSFDKDFQRIRVTYKNRKQIPVFESKDQMIQIILPVIDEHPDLTFTESKVYQSLDNHQLVSSSELVSSTGLSKATVIRALNVLSNRYLVVKTGQARRTRYQI</sequence>
<dbReference type="AlphaFoldDB" id="A0AB35U4C4"/>
<comment type="caution">
    <text evidence="1">The sequence shown here is derived from an EMBL/GenBank/DDBJ whole genome shotgun (WGS) entry which is preliminary data.</text>
</comment>
<evidence type="ECO:0000313" key="2">
    <source>
        <dbReference type="Proteomes" id="UP001286174"/>
    </source>
</evidence>
<accession>A0AB35U4C4</accession>
<evidence type="ECO:0000313" key="1">
    <source>
        <dbReference type="EMBL" id="MDX8419695.1"/>
    </source>
</evidence>
<protein>
    <submittedName>
        <fullName evidence="1">Uncharacterized protein</fullName>
    </submittedName>
</protein>
<dbReference type="InterPro" id="IPR036390">
    <property type="entry name" value="WH_DNA-bd_sf"/>
</dbReference>
<dbReference type="InterPro" id="IPR038475">
    <property type="entry name" value="RecG_C_sf"/>
</dbReference>
<organism evidence="1 2">
    <name type="scientific">Grylomicrobium aquisgranensis</name>
    <dbReference type="NCBI Taxonomy" id="2926318"/>
    <lineage>
        <taxon>Bacteria</taxon>
        <taxon>Bacillati</taxon>
        <taxon>Bacillota</taxon>
        <taxon>Erysipelotrichia</taxon>
        <taxon>Erysipelotrichales</taxon>
        <taxon>Erysipelotrichaceae</taxon>
        <taxon>Grylomicrobium</taxon>
    </lineage>
</organism>
<proteinExistence type="predicted"/>
<dbReference type="InterPro" id="IPR036388">
    <property type="entry name" value="WH-like_DNA-bd_sf"/>
</dbReference>
<dbReference type="EMBL" id="JALBUR010000012">
    <property type="protein sequence ID" value="MDX8419695.1"/>
    <property type="molecule type" value="Genomic_DNA"/>
</dbReference>
<dbReference type="RefSeq" id="WP_370596021.1">
    <property type="nucleotide sequence ID" value="NZ_JALBUR010000012.1"/>
</dbReference>
<name>A0AB35U4C4_9FIRM</name>